<dbReference type="Pfam" id="PF00008">
    <property type="entry name" value="EGF"/>
    <property type="match status" value="1"/>
</dbReference>
<evidence type="ECO:0000256" key="6">
    <source>
        <dbReference type="SAM" id="Phobius"/>
    </source>
</evidence>
<evidence type="ECO:0000256" key="1">
    <source>
        <dbReference type="ARBA" id="ARBA00022536"/>
    </source>
</evidence>
<accession>A0A6J8E2Z1</accession>
<dbReference type="AlphaFoldDB" id="A0A6J8E2Z1"/>
<feature type="domain" description="MAM" evidence="8">
    <location>
        <begin position="288"/>
        <end position="443"/>
    </location>
</feature>
<keyword evidence="6" id="KW-0472">Membrane</keyword>
<reference evidence="9 10" key="1">
    <citation type="submission" date="2020-06" db="EMBL/GenBank/DDBJ databases">
        <authorList>
            <person name="Li R."/>
            <person name="Bekaert M."/>
        </authorList>
    </citation>
    <scope>NUCLEOTIDE SEQUENCE [LARGE SCALE GENOMIC DNA]</scope>
    <source>
        <strain evidence="10">wild</strain>
    </source>
</reference>
<keyword evidence="2" id="KW-0677">Repeat</keyword>
<feature type="domain" description="EGF-like" evidence="7">
    <location>
        <begin position="176"/>
        <end position="214"/>
    </location>
</feature>
<dbReference type="OrthoDB" id="6152810at2759"/>
<evidence type="ECO:0000313" key="10">
    <source>
        <dbReference type="Proteomes" id="UP000507470"/>
    </source>
</evidence>
<dbReference type="PROSITE" id="PS00022">
    <property type="entry name" value="EGF_1"/>
    <property type="match status" value="2"/>
</dbReference>
<dbReference type="InterPro" id="IPR000742">
    <property type="entry name" value="EGF"/>
</dbReference>
<evidence type="ECO:0000259" key="8">
    <source>
        <dbReference type="PROSITE" id="PS50060"/>
    </source>
</evidence>
<dbReference type="InterPro" id="IPR051560">
    <property type="entry name" value="MAM_domain-containing"/>
</dbReference>
<comment type="caution">
    <text evidence="4">Lacks conserved residue(s) required for the propagation of feature annotation.</text>
</comment>
<dbReference type="InterPro" id="IPR000998">
    <property type="entry name" value="MAM_dom"/>
</dbReference>
<organism evidence="9 10">
    <name type="scientific">Mytilus coruscus</name>
    <name type="common">Sea mussel</name>
    <dbReference type="NCBI Taxonomy" id="42192"/>
    <lineage>
        <taxon>Eukaryota</taxon>
        <taxon>Metazoa</taxon>
        <taxon>Spiralia</taxon>
        <taxon>Lophotrochozoa</taxon>
        <taxon>Mollusca</taxon>
        <taxon>Bivalvia</taxon>
        <taxon>Autobranchia</taxon>
        <taxon>Pteriomorphia</taxon>
        <taxon>Mytilida</taxon>
        <taxon>Mytiloidea</taxon>
        <taxon>Mytilidae</taxon>
        <taxon>Mytilinae</taxon>
        <taxon>Mytilus</taxon>
    </lineage>
</organism>
<dbReference type="Proteomes" id="UP000507470">
    <property type="component" value="Unassembled WGS sequence"/>
</dbReference>
<dbReference type="Gene3D" id="2.60.120.200">
    <property type="match status" value="1"/>
</dbReference>
<keyword evidence="3 4" id="KW-1015">Disulfide bond</keyword>
<dbReference type="PANTHER" id="PTHR23282:SF101">
    <property type="entry name" value="MAM DOMAIN-CONTAINING PROTEIN"/>
    <property type="match status" value="1"/>
</dbReference>
<keyword evidence="10" id="KW-1185">Reference proteome</keyword>
<proteinExistence type="predicted"/>
<protein>
    <submittedName>
        <fullName evidence="9">Uncharacterized protein</fullName>
    </submittedName>
</protein>
<sequence>MALNLKDIRLKVKFTKKKTEYENTNIGTPRPVDTSDENNQQEYEEVNVKTTTANEQLNHPNHNEYLDWDDRQKVKSNADTKKELDKTETKKHVDDVQLPKAIHENTDKIVLKWKIISISAIILCVGMAVALIALTTLSDKDTQCDKNICENSGTCYIKDGSPRCACPNGFTDTLCSTTPCSGTDCLNNGTCMYNTTSPRYTCQCPAGFSGASCEVTPCSSFPCLYNGTCSIKGSTYTCSCKADTSGNQCQTTPCSSSPCKNNGICSFNGYSYECKCNSGSIGSNCEDLICDFEINDDPNCFLQQDKFDDTDWTHKSGKTSSKDTGPCSAYKGLYYYYLESSSPLATDAKAKLISRDLKIDSNQCLTFRYHMYGIDIGTLNVYQMSKLQWTLSGDQGVCWLLTKVNLDKNLVDSQGYTKVTIEAIRGPDYHSDISIDDVKIISC</sequence>
<dbReference type="InterPro" id="IPR013320">
    <property type="entry name" value="ConA-like_dom_sf"/>
</dbReference>
<feature type="domain" description="EGF-like" evidence="7">
    <location>
        <begin position="140"/>
        <end position="173"/>
    </location>
</feature>
<dbReference type="Gene3D" id="2.10.25.10">
    <property type="entry name" value="Laminin"/>
    <property type="match status" value="4"/>
</dbReference>
<dbReference type="SMART" id="SM00137">
    <property type="entry name" value="MAM"/>
    <property type="match status" value="1"/>
</dbReference>
<name>A0A6J8E2Z1_MYTCO</name>
<feature type="region of interest" description="Disordered" evidence="5">
    <location>
        <begin position="19"/>
        <end position="42"/>
    </location>
</feature>
<dbReference type="PANTHER" id="PTHR23282">
    <property type="entry name" value="APICAL ENDOSOMAL GLYCOPROTEIN PRECURSOR"/>
    <property type="match status" value="1"/>
</dbReference>
<feature type="disulfide bond" evidence="4">
    <location>
        <begin position="204"/>
        <end position="213"/>
    </location>
</feature>
<dbReference type="PROSITE" id="PS50060">
    <property type="entry name" value="MAM_2"/>
    <property type="match status" value="1"/>
</dbReference>
<gene>
    <name evidence="9" type="ORF">MCOR_47524</name>
</gene>
<feature type="disulfide bond" evidence="4">
    <location>
        <begin position="185"/>
        <end position="202"/>
    </location>
</feature>
<evidence type="ECO:0000256" key="2">
    <source>
        <dbReference type="ARBA" id="ARBA00022737"/>
    </source>
</evidence>
<evidence type="ECO:0000259" key="7">
    <source>
        <dbReference type="PROSITE" id="PS50026"/>
    </source>
</evidence>
<evidence type="ECO:0000256" key="5">
    <source>
        <dbReference type="SAM" id="MobiDB-lite"/>
    </source>
</evidence>
<dbReference type="InterPro" id="IPR013032">
    <property type="entry name" value="EGF-like_CS"/>
</dbReference>
<dbReference type="SMART" id="SM00181">
    <property type="entry name" value="EGF"/>
    <property type="match status" value="4"/>
</dbReference>
<keyword evidence="1 4" id="KW-0245">EGF-like domain</keyword>
<dbReference type="Pfam" id="PF00629">
    <property type="entry name" value="MAM"/>
    <property type="match status" value="1"/>
</dbReference>
<dbReference type="Pfam" id="PF12661">
    <property type="entry name" value="hEGF"/>
    <property type="match status" value="1"/>
</dbReference>
<dbReference type="CDD" id="cd00054">
    <property type="entry name" value="EGF_CA"/>
    <property type="match status" value="3"/>
</dbReference>
<keyword evidence="6" id="KW-1133">Transmembrane helix</keyword>
<evidence type="ECO:0000313" key="9">
    <source>
        <dbReference type="EMBL" id="CAC5414777.1"/>
    </source>
</evidence>
<dbReference type="SUPFAM" id="SSF49899">
    <property type="entry name" value="Concanavalin A-like lectins/glucanases"/>
    <property type="match status" value="1"/>
</dbReference>
<evidence type="ECO:0000256" key="3">
    <source>
        <dbReference type="ARBA" id="ARBA00023157"/>
    </source>
</evidence>
<dbReference type="GO" id="GO:0016020">
    <property type="term" value="C:membrane"/>
    <property type="evidence" value="ECO:0007669"/>
    <property type="project" value="InterPro"/>
</dbReference>
<feature type="transmembrane region" description="Helical" evidence="6">
    <location>
        <begin position="115"/>
        <end position="137"/>
    </location>
</feature>
<keyword evidence="6" id="KW-0812">Transmembrane</keyword>
<dbReference type="SUPFAM" id="SSF57196">
    <property type="entry name" value="EGF/Laminin"/>
    <property type="match status" value="4"/>
</dbReference>
<dbReference type="EMBL" id="CACVKT020008353">
    <property type="protein sequence ID" value="CAC5414777.1"/>
    <property type="molecule type" value="Genomic_DNA"/>
</dbReference>
<feature type="domain" description="EGF-like" evidence="7">
    <location>
        <begin position="250"/>
        <end position="286"/>
    </location>
</feature>
<dbReference type="PROSITE" id="PS01186">
    <property type="entry name" value="EGF_2"/>
    <property type="match status" value="1"/>
</dbReference>
<feature type="disulfide bond" evidence="4">
    <location>
        <begin position="276"/>
        <end position="285"/>
    </location>
</feature>
<dbReference type="PROSITE" id="PS50026">
    <property type="entry name" value="EGF_3"/>
    <property type="match status" value="3"/>
</dbReference>
<dbReference type="CDD" id="cd06263">
    <property type="entry name" value="MAM"/>
    <property type="match status" value="1"/>
</dbReference>
<evidence type="ECO:0000256" key="4">
    <source>
        <dbReference type="PROSITE-ProRule" id="PRU00076"/>
    </source>
</evidence>